<dbReference type="AlphaFoldDB" id="A0A1I5P2Z5"/>
<dbReference type="PANTHER" id="PTHR18968">
    <property type="entry name" value="THIAMINE PYROPHOSPHATE ENZYMES"/>
    <property type="match status" value="1"/>
</dbReference>
<dbReference type="Proteomes" id="UP000183769">
    <property type="component" value="Unassembled WGS sequence"/>
</dbReference>
<evidence type="ECO:0000313" key="9">
    <source>
        <dbReference type="Proteomes" id="UP000183769"/>
    </source>
</evidence>
<reference evidence="9" key="1">
    <citation type="submission" date="2016-10" db="EMBL/GenBank/DDBJ databases">
        <authorList>
            <person name="Varghese N."/>
            <person name="Submissions S."/>
        </authorList>
    </citation>
    <scope>NUCLEOTIDE SEQUENCE [LARGE SCALE GENOMIC DNA]</scope>
    <source>
        <strain evidence="9">CGMCC 1.10329</strain>
    </source>
</reference>
<dbReference type="GO" id="GO:0005948">
    <property type="term" value="C:acetolactate synthase complex"/>
    <property type="evidence" value="ECO:0007669"/>
    <property type="project" value="TreeGrafter"/>
</dbReference>
<evidence type="ECO:0000256" key="3">
    <source>
        <dbReference type="RuleBase" id="RU362132"/>
    </source>
</evidence>
<comment type="similarity">
    <text evidence="1 3">Belongs to the TPP enzyme family.</text>
</comment>
<dbReference type="CDD" id="cd07035">
    <property type="entry name" value="TPP_PYR_POX_like"/>
    <property type="match status" value="1"/>
</dbReference>
<accession>A0A1I5P2Z5</accession>
<sequence length="544" mass="56509">MTLAAAVIDRLVDNGIDTVFGIPGKQTLPLNEAIDGRDDVRFVMARHETAVSQQAWGYAEISGRPAATVVVPGPGDMNAMNGLKNAYNDNTPLVHIAVETDPEVRGRDGIHETPPETYDTVTKANRVVKNPEGVLAEVERAVETATTAPKGPVRLGIPKSYLPAATPNGGVGDGGEGEVVRPPAASVADAAKTLADTDAPAIIAGGGVRTANASEELRNLAERYDAPVLTTYKGKGVLPETHPLSAGVLCGATTPEIHEYVAEADAVLAVGTDFDELVTRGRTLEIPGELIHVTLSPDDLGTNYDPAVGIVADAKPTLAALNGKLPISDHEAEAVASRLRESVSRRVDDLVEGEPPLTSPGALRAVREGVPEDAVVAADAGGFRIWALTTFPAMGPRSYVNPGSWATMGSGLPSALGAQAANPDSDVVALTGDGGLMMAVHELHTAVAEGLPVTTVVFRNDDYAIISEGAEREHGLPQGTYAWGDAPIDFVALAESMGVGATRAETPDEVREAVADAVDADEPRLVEVPTDPAEPQASDYLSGN</sequence>
<dbReference type="Pfam" id="PF00205">
    <property type="entry name" value="TPP_enzyme_M"/>
    <property type="match status" value="1"/>
</dbReference>
<feature type="region of interest" description="Disordered" evidence="4">
    <location>
        <begin position="520"/>
        <end position="544"/>
    </location>
</feature>
<gene>
    <name evidence="8" type="ORF">SAMN05216277_102304</name>
</gene>
<evidence type="ECO:0000259" key="7">
    <source>
        <dbReference type="Pfam" id="PF02776"/>
    </source>
</evidence>
<dbReference type="InterPro" id="IPR011766">
    <property type="entry name" value="TPP_enzyme_TPP-bd"/>
</dbReference>
<dbReference type="InterPro" id="IPR012001">
    <property type="entry name" value="Thiamin_PyroP_enz_TPP-bd_dom"/>
</dbReference>
<dbReference type="GO" id="GO:0000287">
    <property type="term" value="F:magnesium ion binding"/>
    <property type="evidence" value="ECO:0007669"/>
    <property type="project" value="InterPro"/>
</dbReference>
<dbReference type="InterPro" id="IPR045229">
    <property type="entry name" value="TPP_enz"/>
</dbReference>
<proteinExistence type="inferred from homology"/>
<dbReference type="GO" id="GO:0044272">
    <property type="term" value="P:sulfur compound biosynthetic process"/>
    <property type="evidence" value="ECO:0007669"/>
    <property type="project" value="UniProtKB-ARBA"/>
</dbReference>
<evidence type="ECO:0000259" key="5">
    <source>
        <dbReference type="Pfam" id="PF00205"/>
    </source>
</evidence>
<dbReference type="GO" id="GO:0030976">
    <property type="term" value="F:thiamine pyrophosphate binding"/>
    <property type="evidence" value="ECO:0007669"/>
    <property type="project" value="InterPro"/>
</dbReference>
<evidence type="ECO:0000313" key="8">
    <source>
        <dbReference type="EMBL" id="SFP27911.1"/>
    </source>
</evidence>
<feature type="domain" description="Thiamine pyrophosphate enzyme central" evidence="5">
    <location>
        <begin position="187"/>
        <end position="321"/>
    </location>
</feature>
<protein>
    <submittedName>
        <fullName evidence="8">Acetolactate synthase-1/2/3 large subunit</fullName>
    </submittedName>
</protein>
<dbReference type="GO" id="GO:0050660">
    <property type="term" value="F:flavin adenine dinucleotide binding"/>
    <property type="evidence" value="ECO:0007669"/>
    <property type="project" value="TreeGrafter"/>
</dbReference>
<dbReference type="GO" id="GO:0009097">
    <property type="term" value="P:isoleucine biosynthetic process"/>
    <property type="evidence" value="ECO:0007669"/>
    <property type="project" value="TreeGrafter"/>
</dbReference>
<dbReference type="SUPFAM" id="SSF52518">
    <property type="entry name" value="Thiamin diphosphate-binding fold (THDP-binding)"/>
    <property type="match status" value="2"/>
</dbReference>
<dbReference type="SUPFAM" id="SSF52467">
    <property type="entry name" value="DHS-like NAD/FAD-binding domain"/>
    <property type="match status" value="1"/>
</dbReference>
<feature type="domain" description="Thiamine pyrophosphate enzyme N-terminal TPP-binding" evidence="7">
    <location>
        <begin position="1"/>
        <end position="111"/>
    </location>
</feature>
<keyword evidence="2 3" id="KW-0786">Thiamine pyrophosphate</keyword>
<dbReference type="Gene3D" id="3.40.50.970">
    <property type="match status" value="2"/>
</dbReference>
<dbReference type="EMBL" id="FOXI01000002">
    <property type="protein sequence ID" value="SFP27911.1"/>
    <property type="molecule type" value="Genomic_DNA"/>
</dbReference>
<dbReference type="InterPro" id="IPR012000">
    <property type="entry name" value="Thiamin_PyroP_enz_cen_dom"/>
</dbReference>
<dbReference type="GO" id="GO:0003984">
    <property type="term" value="F:acetolactate synthase activity"/>
    <property type="evidence" value="ECO:0007669"/>
    <property type="project" value="TreeGrafter"/>
</dbReference>
<dbReference type="PANTHER" id="PTHR18968:SF167">
    <property type="entry name" value="ACETOLACTATE SYNTHASE LARGE SUBUNIT ILVB2-RELATED"/>
    <property type="match status" value="1"/>
</dbReference>
<dbReference type="InterPro" id="IPR029061">
    <property type="entry name" value="THDP-binding"/>
</dbReference>
<keyword evidence="9" id="KW-1185">Reference proteome</keyword>
<organism evidence="8 9">
    <name type="scientific">Halolamina pelagica</name>
    <dbReference type="NCBI Taxonomy" id="699431"/>
    <lineage>
        <taxon>Archaea</taxon>
        <taxon>Methanobacteriati</taxon>
        <taxon>Methanobacteriota</taxon>
        <taxon>Stenosarchaea group</taxon>
        <taxon>Halobacteria</taxon>
        <taxon>Halobacteriales</taxon>
        <taxon>Haloferacaceae</taxon>
    </lineage>
</organism>
<dbReference type="PROSITE" id="PS00187">
    <property type="entry name" value="TPP_ENZYMES"/>
    <property type="match status" value="1"/>
</dbReference>
<dbReference type="GO" id="GO:0009099">
    <property type="term" value="P:L-valine biosynthetic process"/>
    <property type="evidence" value="ECO:0007669"/>
    <property type="project" value="TreeGrafter"/>
</dbReference>
<evidence type="ECO:0000259" key="6">
    <source>
        <dbReference type="Pfam" id="PF02775"/>
    </source>
</evidence>
<evidence type="ECO:0000256" key="1">
    <source>
        <dbReference type="ARBA" id="ARBA00007812"/>
    </source>
</evidence>
<dbReference type="InterPro" id="IPR029035">
    <property type="entry name" value="DHS-like_NAD/FAD-binding_dom"/>
</dbReference>
<dbReference type="RefSeq" id="WP_074875930.1">
    <property type="nucleotide sequence ID" value="NZ_FOXI01000002.1"/>
</dbReference>
<dbReference type="Pfam" id="PF02775">
    <property type="entry name" value="TPP_enzyme_C"/>
    <property type="match status" value="1"/>
</dbReference>
<dbReference type="Pfam" id="PF02776">
    <property type="entry name" value="TPP_enzyme_N"/>
    <property type="match status" value="1"/>
</dbReference>
<evidence type="ECO:0000256" key="2">
    <source>
        <dbReference type="ARBA" id="ARBA00023052"/>
    </source>
</evidence>
<dbReference type="Gene3D" id="3.40.50.1220">
    <property type="entry name" value="TPP-binding domain"/>
    <property type="match status" value="1"/>
</dbReference>
<dbReference type="CDD" id="cd00568">
    <property type="entry name" value="TPP_enzymes"/>
    <property type="match status" value="1"/>
</dbReference>
<feature type="domain" description="Thiamine pyrophosphate enzyme TPP-binding" evidence="6">
    <location>
        <begin position="379"/>
        <end position="528"/>
    </location>
</feature>
<name>A0A1I5P2Z5_9EURY</name>
<evidence type="ECO:0000256" key="4">
    <source>
        <dbReference type="SAM" id="MobiDB-lite"/>
    </source>
</evidence>
<dbReference type="InterPro" id="IPR000399">
    <property type="entry name" value="TPP-bd_CS"/>
</dbReference>
<dbReference type="OrthoDB" id="6837at2157"/>